<dbReference type="InterPro" id="IPR026716">
    <property type="entry name" value="PBIR1/2/3"/>
</dbReference>
<feature type="compositionally biased region" description="Acidic residues" evidence="2">
    <location>
        <begin position="150"/>
        <end position="160"/>
    </location>
</feature>
<sequence length="526" mass="56678">MADVATADEGNTGVSKNTGPVKSSSLPREKSHVGADAKNRSNGTWRKDRTLEVNSAAKPHSPCSARSSPFSSNISEAELDVSSLSRHSSCSSLNHLNVSCSATTGTSSQSKLFAVSSSTQSVERRVAPQVMRTNDADTLVKMRLGHARDDSDEDSMEEDSNSSCNDMLNSSFNNAYVGDRLRGTEGAWRAHIDASTSVLHDVSRKFSLNSALIHPSTPSPSTSGRCSPVTYHLRAGMPPRSRVANIRRESNCSVETEAAHEKLVKTAQQVSIGFEEFSIAEKERKRTHSLSEPISILTNAFLPHSCSPSPTRVVDIQKQCYSPSTQQIVRNNITYSPSPSPTPSPTRRIMRSLSPIAVRQLTKRRYTGPTGVDSDGESSSPGVTAQKRACIQQWTGMASGSASPLANERLSSYAFPSPDSSSPNLLDRMNGSSFPAPFPPFRMLLDPAIERQRLPPLASPMDSDECASTVGDEEHSQSPPPKGNESSETTLNGSNESNSTKNGSSSMQVYEKRDDEGSFESVATDS</sequence>
<feature type="compositionally biased region" description="Low complexity" evidence="2">
    <location>
        <begin position="61"/>
        <end position="71"/>
    </location>
</feature>
<feature type="compositionally biased region" description="Basic and acidic residues" evidence="2">
    <location>
        <begin position="27"/>
        <end position="51"/>
    </location>
</feature>
<evidence type="ECO:0000313" key="3">
    <source>
        <dbReference type="Proteomes" id="UP000036681"/>
    </source>
</evidence>
<feature type="compositionally biased region" description="Polar residues" evidence="2">
    <location>
        <begin position="12"/>
        <end position="26"/>
    </location>
</feature>
<name>A0A9J2PEV0_ASCLU</name>
<keyword evidence="3" id="KW-1185">Reference proteome</keyword>
<organism evidence="3 4">
    <name type="scientific">Ascaris lumbricoides</name>
    <name type="common">Giant roundworm</name>
    <dbReference type="NCBI Taxonomy" id="6252"/>
    <lineage>
        <taxon>Eukaryota</taxon>
        <taxon>Metazoa</taxon>
        <taxon>Ecdysozoa</taxon>
        <taxon>Nematoda</taxon>
        <taxon>Chromadorea</taxon>
        <taxon>Rhabditida</taxon>
        <taxon>Spirurina</taxon>
        <taxon>Ascaridomorpha</taxon>
        <taxon>Ascaridoidea</taxon>
        <taxon>Ascarididae</taxon>
        <taxon>Ascaris</taxon>
    </lineage>
</organism>
<feature type="region of interest" description="Disordered" evidence="2">
    <location>
        <begin position="455"/>
        <end position="526"/>
    </location>
</feature>
<evidence type="ECO:0000256" key="2">
    <source>
        <dbReference type="SAM" id="MobiDB-lite"/>
    </source>
</evidence>
<feature type="compositionally biased region" description="Polar residues" evidence="2">
    <location>
        <begin position="484"/>
        <end position="508"/>
    </location>
</feature>
<reference evidence="4" key="1">
    <citation type="submission" date="2023-03" db="UniProtKB">
        <authorList>
            <consortium name="WormBaseParasite"/>
        </authorList>
    </citation>
    <scope>IDENTIFICATION</scope>
</reference>
<dbReference type="GO" id="GO:0004865">
    <property type="term" value="F:protein serine/threonine phosphatase inhibitor activity"/>
    <property type="evidence" value="ECO:0007669"/>
    <property type="project" value="InterPro"/>
</dbReference>
<comment type="similarity">
    <text evidence="1">Belongs to the FAM122 family.</text>
</comment>
<dbReference type="AlphaFoldDB" id="A0A9J2PEV0"/>
<dbReference type="PANTHER" id="PTHR22227:SF6">
    <property type="entry name" value="FAMILY WITH SEQUENCE SIMILARITY 122B ISOFORM X1"/>
    <property type="match status" value="1"/>
</dbReference>
<accession>A0A9J2PEV0</accession>
<dbReference type="PANTHER" id="PTHR22227">
    <property type="entry name" value="FAMILY WITH SEQUENCE SIMILARITY 122B ISOFORM X1"/>
    <property type="match status" value="1"/>
</dbReference>
<evidence type="ECO:0000256" key="1">
    <source>
        <dbReference type="ARBA" id="ARBA00006725"/>
    </source>
</evidence>
<dbReference type="Proteomes" id="UP000036681">
    <property type="component" value="Unplaced"/>
</dbReference>
<protein>
    <submittedName>
        <fullName evidence="4">Uncharacterized protein</fullName>
    </submittedName>
</protein>
<feature type="region of interest" description="Disordered" evidence="2">
    <location>
        <begin position="360"/>
        <end position="385"/>
    </location>
</feature>
<feature type="region of interest" description="Disordered" evidence="2">
    <location>
        <begin position="1"/>
        <end position="71"/>
    </location>
</feature>
<evidence type="ECO:0000313" key="4">
    <source>
        <dbReference type="WBParaSite" id="ALUE_0000844201-mRNA-1"/>
    </source>
</evidence>
<proteinExistence type="inferred from homology"/>
<feature type="region of interest" description="Disordered" evidence="2">
    <location>
        <begin position="145"/>
        <end position="165"/>
    </location>
</feature>
<dbReference type="WBParaSite" id="ALUE_0000844201-mRNA-1">
    <property type="protein sequence ID" value="ALUE_0000844201-mRNA-1"/>
    <property type="gene ID" value="ALUE_0000844201"/>
</dbReference>